<protein>
    <submittedName>
        <fullName evidence="2">Uncharacterized protein</fullName>
    </submittedName>
</protein>
<sequence length="76" mass="8672">MSCRSLLANYWPASGKPVPGHRPPDPGLTPEGRPTRPWALGLRPQRFLLLAGTRRRWPSMKRFAGPLVIERWSLRT</sequence>
<evidence type="ECO:0000256" key="1">
    <source>
        <dbReference type="SAM" id="MobiDB-lite"/>
    </source>
</evidence>
<evidence type="ECO:0000313" key="2">
    <source>
        <dbReference type="EMBL" id="GFR77788.1"/>
    </source>
</evidence>
<gene>
    <name evidence="2" type="ORF">ElyMa_002246300</name>
</gene>
<organism evidence="2 3">
    <name type="scientific">Elysia marginata</name>
    <dbReference type="NCBI Taxonomy" id="1093978"/>
    <lineage>
        <taxon>Eukaryota</taxon>
        <taxon>Metazoa</taxon>
        <taxon>Spiralia</taxon>
        <taxon>Lophotrochozoa</taxon>
        <taxon>Mollusca</taxon>
        <taxon>Gastropoda</taxon>
        <taxon>Heterobranchia</taxon>
        <taxon>Euthyneura</taxon>
        <taxon>Panpulmonata</taxon>
        <taxon>Sacoglossa</taxon>
        <taxon>Placobranchoidea</taxon>
        <taxon>Plakobranchidae</taxon>
        <taxon>Elysia</taxon>
    </lineage>
</organism>
<evidence type="ECO:0000313" key="3">
    <source>
        <dbReference type="Proteomes" id="UP000762676"/>
    </source>
</evidence>
<accession>A0AAV4FWT1</accession>
<reference evidence="2 3" key="1">
    <citation type="journal article" date="2021" name="Elife">
        <title>Chloroplast acquisition without the gene transfer in kleptoplastic sea slugs, Plakobranchus ocellatus.</title>
        <authorList>
            <person name="Maeda T."/>
            <person name="Takahashi S."/>
            <person name="Yoshida T."/>
            <person name="Shimamura S."/>
            <person name="Takaki Y."/>
            <person name="Nagai Y."/>
            <person name="Toyoda A."/>
            <person name="Suzuki Y."/>
            <person name="Arimoto A."/>
            <person name="Ishii H."/>
            <person name="Satoh N."/>
            <person name="Nishiyama T."/>
            <person name="Hasebe M."/>
            <person name="Maruyama T."/>
            <person name="Minagawa J."/>
            <person name="Obokata J."/>
            <person name="Shigenobu S."/>
        </authorList>
    </citation>
    <scope>NUCLEOTIDE SEQUENCE [LARGE SCALE GENOMIC DNA]</scope>
</reference>
<feature type="region of interest" description="Disordered" evidence="1">
    <location>
        <begin position="12"/>
        <end position="36"/>
    </location>
</feature>
<dbReference type="EMBL" id="BMAT01004661">
    <property type="protein sequence ID" value="GFR77788.1"/>
    <property type="molecule type" value="Genomic_DNA"/>
</dbReference>
<dbReference type="AlphaFoldDB" id="A0AAV4FWT1"/>
<keyword evidence="3" id="KW-1185">Reference proteome</keyword>
<name>A0AAV4FWT1_9GAST</name>
<dbReference type="Proteomes" id="UP000762676">
    <property type="component" value="Unassembled WGS sequence"/>
</dbReference>
<comment type="caution">
    <text evidence="2">The sequence shown here is derived from an EMBL/GenBank/DDBJ whole genome shotgun (WGS) entry which is preliminary data.</text>
</comment>
<proteinExistence type="predicted"/>